<dbReference type="EMBL" id="LIZS01000014">
    <property type="protein sequence ID" value="KPJ53721.1"/>
    <property type="molecule type" value="Genomic_DNA"/>
</dbReference>
<evidence type="ECO:0000256" key="6">
    <source>
        <dbReference type="SAM" id="Phobius"/>
    </source>
</evidence>
<dbReference type="InterPro" id="IPR007156">
    <property type="entry name" value="MamQ_LemA"/>
</dbReference>
<sequence>MAKGVVVVILLIAIVLVGISWYISGLNRVVRLDEDVSAAWAQVENQLQRRNDLVPNLVNTVKGYAAHEEELFTEVTRLRSQWAQAATRGERIEAAQGLGGVISRLLLVAENYPELKANQNFLTLQAQLEGTENRIATERMRYNQAVRTFNAYIRTVWGSFFAARRGLTEPAPYFEAEEGATAVPRVEF</sequence>
<evidence type="ECO:0000256" key="2">
    <source>
        <dbReference type="ARBA" id="ARBA00008854"/>
    </source>
</evidence>
<dbReference type="AlphaFoldDB" id="A0A0S7WUW4"/>
<dbReference type="PANTHER" id="PTHR34478:SF2">
    <property type="entry name" value="MEMBRANE PROTEIN"/>
    <property type="match status" value="1"/>
</dbReference>
<dbReference type="SUPFAM" id="SSF140478">
    <property type="entry name" value="LemA-like"/>
    <property type="match status" value="1"/>
</dbReference>
<comment type="subcellular location">
    <subcellularLocation>
        <location evidence="1">Membrane</location>
        <topology evidence="1">Single-pass membrane protein</topology>
    </subcellularLocation>
</comment>
<keyword evidence="3 6" id="KW-0812">Transmembrane</keyword>
<accession>A0A0S7WUW4</accession>
<evidence type="ECO:0000313" key="7">
    <source>
        <dbReference type="EMBL" id="KPJ53721.1"/>
    </source>
</evidence>
<dbReference type="GO" id="GO:0016020">
    <property type="term" value="C:membrane"/>
    <property type="evidence" value="ECO:0007669"/>
    <property type="project" value="UniProtKB-SubCell"/>
</dbReference>
<evidence type="ECO:0000256" key="5">
    <source>
        <dbReference type="ARBA" id="ARBA00023136"/>
    </source>
</evidence>
<dbReference type="Gene3D" id="1.20.1440.20">
    <property type="entry name" value="LemA-like domain"/>
    <property type="match status" value="1"/>
</dbReference>
<evidence type="ECO:0000313" key="8">
    <source>
        <dbReference type="Proteomes" id="UP000052008"/>
    </source>
</evidence>
<reference evidence="7 8" key="1">
    <citation type="journal article" date="2015" name="Microbiome">
        <title>Genomic resolution of linkages in carbon, nitrogen, and sulfur cycling among widespread estuary sediment bacteria.</title>
        <authorList>
            <person name="Baker B.J."/>
            <person name="Lazar C.S."/>
            <person name="Teske A.P."/>
            <person name="Dick G.J."/>
        </authorList>
    </citation>
    <scope>NUCLEOTIDE SEQUENCE [LARGE SCALE GENOMIC DNA]</scope>
    <source>
        <strain evidence="7">DG_24</strain>
    </source>
</reference>
<dbReference type="InterPro" id="IPR023353">
    <property type="entry name" value="LemA-like_dom_sf"/>
</dbReference>
<dbReference type="Proteomes" id="UP000052008">
    <property type="component" value="Unassembled WGS sequence"/>
</dbReference>
<name>A0A0S7WUW4_UNCT6</name>
<evidence type="ECO:0000256" key="4">
    <source>
        <dbReference type="ARBA" id="ARBA00022989"/>
    </source>
</evidence>
<proteinExistence type="inferred from homology"/>
<dbReference type="PATRIC" id="fig|1703770.3.peg.1539"/>
<feature type="transmembrane region" description="Helical" evidence="6">
    <location>
        <begin position="6"/>
        <end position="23"/>
    </location>
</feature>
<keyword evidence="4 6" id="KW-1133">Transmembrane helix</keyword>
<dbReference type="PANTHER" id="PTHR34478">
    <property type="entry name" value="PROTEIN LEMA"/>
    <property type="match status" value="1"/>
</dbReference>
<organism evidence="7 8">
    <name type="scientific">candidate division TA06 bacterium DG_24</name>
    <dbReference type="NCBI Taxonomy" id="1703770"/>
    <lineage>
        <taxon>Bacteria</taxon>
        <taxon>Bacteria division TA06</taxon>
    </lineage>
</organism>
<dbReference type="Pfam" id="PF04011">
    <property type="entry name" value="LemA"/>
    <property type="match status" value="1"/>
</dbReference>
<dbReference type="STRING" id="1703770.AMJ39_03620"/>
<gene>
    <name evidence="7" type="ORF">AMJ39_03620</name>
</gene>
<keyword evidence="5 6" id="KW-0472">Membrane</keyword>
<protein>
    <recommendedName>
        <fullName evidence="9">LemA family protein</fullName>
    </recommendedName>
</protein>
<evidence type="ECO:0008006" key="9">
    <source>
        <dbReference type="Google" id="ProtNLM"/>
    </source>
</evidence>
<comment type="caution">
    <text evidence="7">The sequence shown here is derived from an EMBL/GenBank/DDBJ whole genome shotgun (WGS) entry which is preliminary data.</text>
</comment>
<evidence type="ECO:0000256" key="3">
    <source>
        <dbReference type="ARBA" id="ARBA00022692"/>
    </source>
</evidence>
<evidence type="ECO:0000256" key="1">
    <source>
        <dbReference type="ARBA" id="ARBA00004167"/>
    </source>
</evidence>
<comment type="similarity">
    <text evidence="2">Belongs to the LemA family.</text>
</comment>